<evidence type="ECO:0000256" key="1">
    <source>
        <dbReference type="ARBA" id="ARBA00008903"/>
    </source>
</evidence>
<dbReference type="InterPro" id="IPR003462">
    <property type="entry name" value="ODC_Mu_crystall"/>
</dbReference>
<dbReference type="FunFam" id="3.40.50.720:FF:000311">
    <property type="entry name" value="Ornithine cyclodeaminase"/>
    <property type="match status" value="1"/>
</dbReference>
<dbReference type="Proteomes" id="UP000185783">
    <property type="component" value="Unassembled WGS sequence"/>
</dbReference>
<dbReference type="Gene3D" id="3.30.1780.10">
    <property type="entry name" value="ornithine cyclodeaminase, domain 1"/>
    <property type="match status" value="1"/>
</dbReference>
<comment type="caution">
    <text evidence="2">The sequence shown here is derived from an EMBL/GenBank/DDBJ whole genome shotgun (WGS) entry which is preliminary data.</text>
</comment>
<dbReference type="Gene3D" id="3.40.50.720">
    <property type="entry name" value="NAD(P)-binding Rossmann-like Domain"/>
    <property type="match status" value="1"/>
</dbReference>
<dbReference type="PANTHER" id="PTHR13812:SF19">
    <property type="entry name" value="KETIMINE REDUCTASE MU-CRYSTALLIN"/>
    <property type="match status" value="1"/>
</dbReference>
<dbReference type="Pfam" id="PF02423">
    <property type="entry name" value="OCD_Mu_crystall"/>
    <property type="match status" value="1"/>
</dbReference>
<dbReference type="GO" id="GO:0016491">
    <property type="term" value="F:oxidoreductase activity"/>
    <property type="evidence" value="ECO:0007669"/>
    <property type="project" value="UniProtKB-ARBA"/>
</dbReference>
<dbReference type="PIRSF" id="PIRSF001439">
    <property type="entry name" value="CryM"/>
    <property type="match status" value="1"/>
</dbReference>
<dbReference type="EMBL" id="LVVZ01000014">
    <property type="protein sequence ID" value="OKL44372.1"/>
    <property type="molecule type" value="Genomic_DNA"/>
</dbReference>
<dbReference type="GO" id="GO:0019752">
    <property type="term" value="P:carboxylic acid metabolic process"/>
    <property type="evidence" value="ECO:0007669"/>
    <property type="project" value="UniProtKB-ARBA"/>
</dbReference>
<dbReference type="InterPro" id="IPR036291">
    <property type="entry name" value="NAD(P)-bd_dom_sf"/>
</dbReference>
<name>A0A1U7JI60_9HYPH</name>
<organism evidence="2 3">
    <name type="scientific">Pseudovibrio exalbescens</name>
    <dbReference type="NCBI Taxonomy" id="197461"/>
    <lineage>
        <taxon>Bacteria</taxon>
        <taxon>Pseudomonadati</taxon>
        <taxon>Pseudomonadota</taxon>
        <taxon>Alphaproteobacteria</taxon>
        <taxon>Hyphomicrobiales</taxon>
        <taxon>Stappiaceae</taxon>
        <taxon>Pseudovibrio</taxon>
    </lineage>
</organism>
<accession>A0A1U7JI60</accession>
<dbReference type="SUPFAM" id="SSF51735">
    <property type="entry name" value="NAD(P)-binding Rossmann-fold domains"/>
    <property type="match status" value="1"/>
</dbReference>
<dbReference type="NCBIfam" id="NF004793">
    <property type="entry name" value="PRK06141.1"/>
    <property type="match status" value="1"/>
</dbReference>
<dbReference type="InterPro" id="IPR023401">
    <property type="entry name" value="ODC_N"/>
</dbReference>
<keyword evidence="3" id="KW-1185">Reference proteome</keyword>
<comment type="similarity">
    <text evidence="1">Belongs to the ornithine cyclodeaminase/mu-crystallin family.</text>
</comment>
<sequence length="320" mass="34526">MRVITAQEIDAVMAPRDLAETMRRAFRTGCIAPQPHHETIERPDGEATASLVIMPSWNDFKAQGSTDKGFIGTKISSVIPENRRKNLPTVMGVYLLQSGKTGEALAVLDGRALTLWRAAATSALASSYLSREDSKRLLMIGAGGLAPLLIAAHCAMRPIEEVLIWNRTTATAASLAKRVKLSGVNIHATDNLQGAVHGADIISCATLSTSPLVLGEWLSEGCHLDLVGANLPHMRECDDRAVQDCRLFVDSYADAFTRAGDIIKPLENNLIARSDVAADLSELCRGTKAGRRFYAQKTLFKSVGTALEDLAAASHVFMRT</sequence>
<gene>
    <name evidence="2" type="ORF">A3843_08245</name>
</gene>
<protein>
    <submittedName>
        <fullName evidence="2">Ornithine cyclodeaminase</fullName>
    </submittedName>
</protein>
<dbReference type="RefSeq" id="WP_028480619.1">
    <property type="nucleotide sequence ID" value="NZ_LVVZ01000014.1"/>
</dbReference>
<proteinExistence type="inferred from homology"/>
<dbReference type="PANTHER" id="PTHR13812">
    <property type="entry name" value="KETIMINE REDUCTASE MU-CRYSTALLIN"/>
    <property type="match status" value="1"/>
</dbReference>
<evidence type="ECO:0000313" key="3">
    <source>
        <dbReference type="Proteomes" id="UP000185783"/>
    </source>
</evidence>
<dbReference type="STRING" id="197461.A3843_08245"/>
<dbReference type="GO" id="GO:0005737">
    <property type="term" value="C:cytoplasm"/>
    <property type="evidence" value="ECO:0007669"/>
    <property type="project" value="TreeGrafter"/>
</dbReference>
<reference evidence="2 3" key="1">
    <citation type="submission" date="2016-03" db="EMBL/GenBank/DDBJ databases">
        <title>Genome sequence of Nesiotobacter sp. nov., a moderately halophilic alphaproteobacterium isolated from the Yellow Sea, China.</title>
        <authorList>
            <person name="Zhang G."/>
            <person name="Zhang R."/>
        </authorList>
    </citation>
    <scope>NUCLEOTIDE SEQUENCE [LARGE SCALE GENOMIC DNA]</scope>
    <source>
        <strain evidence="2 3">WB1-6</strain>
    </source>
</reference>
<evidence type="ECO:0000313" key="2">
    <source>
        <dbReference type="EMBL" id="OKL44372.1"/>
    </source>
</evidence>
<dbReference type="AlphaFoldDB" id="A0A1U7JI60"/>